<gene>
    <name evidence="5" type="ORF">CCMP2556_LOCUS9095</name>
</gene>
<evidence type="ECO:0000259" key="4">
    <source>
        <dbReference type="Pfam" id="PF23276"/>
    </source>
</evidence>
<organism evidence="5 6">
    <name type="scientific">Durusdinium trenchii</name>
    <dbReference type="NCBI Taxonomy" id="1381693"/>
    <lineage>
        <taxon>Eukaryota</taxon>
        <taxon>Sar</taxon>
        <taxon>Alveolata</taxon>
        <taxon>Dinophyceae</taxon>
        <taxon>Suessiales</taxon>
        <taxon>Symbiodiniaceae</taxon>
        <taxon>Durusdinium</taxon>
    </lineage>
</organism>
<feature type="repeat" description="PPR" evidence="2">
    <location>
        <begin position="77"/>
        <end position="107"/>
    </location>
</feature>
<feature type="transmembrane region" description="Helical" evidence="3">
    <location>
        <begin position="657"/>
        <end position="677"/>
    </location>
</feature>
<evidence type="ECO:0000313" key="6">
    <source>
        <dbReference type="Proteomes" id="UP001642484"/>
    </source>
</evidence>
<dbReference type="InterPro" id="IPR002885">
    <property type="entry name" value="PPR_rpt"/>
</dbReference>
<dbReference type="Gene3D" id="1.10.287.70">
    <property type="match status" value="1"/>
</dbReference>
<comment type="caution">
    <text evidence="5">The sequence shown here is derived from an EMBL/GenBank/DDBJ whole genome shotgun (WGS) entry which is preliminary data.</text>
</comment>
<evidence type="ECO:0000313" key="5">
    <source>
        <dbReference type="EMBL" id="CAK9008033.1"/>
    </source>
</evidence>
<reference evidence="5 6" key="1">
    <citation type="submission" date="2024-02" db="EMBL/GenBank/DDBJ databases">
        <authorList>
            <person name="Chen Y."/>
            <person name="Shah S."/>
            <person name="Dougan E. K."/>
            <person name="Thang M."/>
            <person name="Chan C."/>
        </authorList>
    </citation>
    <scope>NUCLEOTIDE SEQUENCE [LARGE SCALE GENOMIC DNA]</scope>
</reference>
<dbReference type="Gene3D" id="1.25.40.10">
    <property type="entry name" value="Tetratricopeptide repeat domain"/>
    <property type="match status" value="3"/>
</dbReference>
<dbReference type="Proteomes" id="UP001642484">
    <property type="component" value="Unassembled WGS sequence"/>
</dbReference>
<feature type="domain" description="Pentatricopeptide repeat-containing protein-mitochondrial" evidence="4">
    <location>
        <begin position="96"/>
        <end position="202"/>
    </location>
</feature>
<dbReference type="Pfam" id="PF23276">
    <property type="entry name" value="TPR_24"/>
    <property type="match status" value="1"/>
</dbReference>
<keyword evidence="3" id="KW-1133">Transmembrane helix</keyword>
<dbReference type="InterPro" id="IPR057027">
    <property type="entry name" value="TPR_mt"/>
</dbReference>
<sequence>MRKDAAATGAATCLRVRELGLKGRWQEALQLLEGLTPSEIDGVTYTASMWACVKSEQWEHAVRLFEEMQQQFRVHNDTVSCNAALCAYQQAGRWEDALKLLQEMQSSADVISYTACLNACADANQWAQAFAVHSSMLQGGVAATSSTCNAVVRSSRDGAAWKKQLQLLEEMRFRNLQPDAAALNAAASACSQAGEWRSALEMMSSMWQRALQPDDKAFCDVIDVCGRCGQWQEALRIFDLHRATALAPCAAVHAAAMRACGGARWPMALQLLEQLWETQTPDVACYEAALHCCEEARAWTEVERLYEEMLSYNLEPGEVSDKAVAAAVATTGNWERGLKLLEKRQAGVVTPHRRLEVVNLVETTADQTRTARKSLVTWQELVPKDINGKKCWSCWRTDHFDLNVFGKPRCAASSILRLSQIGANLAWYGFGCYAHDFNGSSGSPQCAAGNPADWCEVCSSSNPADWCDDQWCYVDEKNCSITHEETQPLGRFWSYTTCGYRDLFSLENITESIRGKTLRVLYISNTGGWKGNYCTGVKGQPCVGERGFGPVQRLFQVTSASAGFHVEQKELVPSAVKDQLERVLPGGGTFDLCPWGTGMGYFDVCMTSTVMLPRRVDASHFIALWAEPTILVGPVSTKEQDMDFGAMIVTAFKPFSLSLWLVFLSVSLCLAWIISIIELDTGGQFGDSDEDSDPGCLGFLGDCLYYSFLGTVQFSTVLEPKTLGGRILSLGLAFWLLLAVCGYTASLASFFVVSQRLHSPIDDLSDAIRLNYKICVHRTERTLALDTGVLESNLVILSQRSDVLTGVGSSCQAAVLRQEDFEAAQAANGGSFCHLGRIGDPVHSAMIGIPVSKQWVWPLRHAIMTSIQAGEWQKALDNYRPKDYCTALQAEAEAKAEPAALEVAGMSGPLMITLAITVLGCALQGLYWCYREDPPCWRPRRRGEEQPKVQLSNEALRQVQEMHKGLKKDLQSDLTEALRKFCHAIAAKAPFPPASSNELAELRQGQVDLSSQLKQVQDLLATDVLVKRLRYQDAEEVVLNDSV</sequence>
<proteinExistence type="predicted"/>
<dbReference type="InterPro" id="IPR011990">
    <property type="entry name" value="TPR-like_helical_dom_sf"/>
</dbReference>
<dbReference type="NCBIfam" id="TIGR00756">
    <property type="entry name" value="PPR"/>
    <property type="match status" value="1"/>
</dbReference>
<accession>A0ABP0J130</accession>
<feature type="transmembrane region" description="Helical" evidence="3">
    <location>
        <begin position="730"/>
        <end position="753"/>
    </location>
</feature>
<dbReference type="PROSITE" id="PS51375">
    <property type="entry name" value="PPR"/>
    <property type="match status" value="6"/>
</dbReference>
<keyword evidence="1" id="KW-0677">Repeat</keyword>
<keyword evidence="3" id="KW-0812">Transmembrane</keyword>
<dbReference type="Pfam" id="PF01535">
    <property type="entry name" value="PPR"/>
    <property type="match status" value="2"/>
</dbReference>
<feature type="repeat" description="PPR" evidence="2">
    <location>
        <begin position="179"/>
        <end position="213"/>
    </location>
</feature>
<keyword evidence="6" id="KW-1185">Reference proteome</keyword>
<evidence type="ECO:0000256" key="1">
    <source>
        <dbReference type="ARBA" id="ARBA00022737"/>
    </source>
</evidence>
<feature type="repeat" description="PPR" evidence="2">
    <location>
        <begin position="282"/>
        <end position="316"/>
    </location>
</feature>
<protein>
    <recommendedName>
        <fullName evidence="4">Pentatricopeptide repeat-containing protein-mitochondrial domain-containing protein</fullName>
    </recommendedName>
</protein>
<feature type="repeat" description="PPR" evidence="2">
    <location>
        <begin position="214"/>
        <end position="248"/>
    </location>
</feature>
<keyword evidence="3" id="KW-0472">Membrane</keyword>
<evidence type="ECO:0000256" key="2">
    <source>
        <dbReference type="PROSITE-ProRule" id="PRU00708"/>
    </source>
</evidence>
<dbReference type="PANTHER" id="PTHR47447">
    <property type="entry name" value="OS03G0856100 PROTEIN"/>
    <property type="match status" value="1"/>
</dbReference>
<dbReference type="PANTHER" id="PTHR47447:SF17">
    <property type="entry name" value="OS12G0638900 PROTEIN"/>
    <property type="match status" value="1"/>
</dbReference>
<dbReference type="EMBL" id="CAXAMN010004158">
    <property type="protein sequence ID" value="CAK9008033.1"/>
    <property type="molecule type" value="Genomic_DNA"/>
</dbReference>
<feature type="repeat" description="PPR" evidence="2">
    <location>
        <begin position="41"/>
        <end position="71"/>
    </location>
</feature>
<name>A0ABP0J130_9DINO</name>
<evidence type="ECO:0000256" key="3">
    <source>
        <dbReference type="SAM" id="Phobius"/>
    </source>
</evidence>
<feature type="repeat" description="PPR" evidence="2">
    <location>
        <begin position="109"/>
        <end position="143"/>
    </location>
</feature>